<name>A0A328HE45_ARTGO</name>
<organism evidence="2 3">
    <name type="scientific">Arthrobacter globiformis</name>
    <dbReference type="NCBI Taxonomy" id="1665"/>
    <lineage>
        <taxon>Bacteria</taxon>
        <taxon>Bacillati</taxon>
        <taxon>Actinomycetota</taxon>
        <taxon>Actinomycetes</taxon>
        <taxon>Micrococcales</taxon>
        <taxon>Micrococcaceae</taxon>
        <taxon>Arthrobacter</taxon>
    </lineage>
</organism>
<dbReference type="SUPFAM" id="SSF49503">
    <property type="entry name" value="Cupredoxins"/>
    <property type="match status" value="1"/>
</dbReference>
<gene>
    <name evidence="2" type="ORF">DBZ45_13560</name>
</gene>
<dbReference type="AlphaFoldDB" id="A0A328HE45"/>
<dbReference type="PANTHER" id="PTHR36507:SF1">
    <property type="entry name" value="BLL1555 PROTEIN"/>
    <property type="match status" value="1"/>
</dbReference>
<dbReference type="InterPro" id="IPR052721">
    <property type="entry name" value="ET_Amicyanin"/>
</dbReference>
<dbReference type="Pfam" id="PF13473">
    <property type="entry name" value="Cupredoxin_1"/>
    <property type="match status" value="1"/>
</dbReference>
<proteinExistence type="predicted"/>
<feature type="domain" description="EfeO-type cupredoxin-like" evidence="1">
    <location>
        <begin position="19"/>
        <end position="78"/>
    </location>
</feature>
<reference evidence="2 3" key="1">
    <citation type="submission" date="2018-04" db="EMBL/GenBank/DDBJ databases">
        <title>Bacteria isolated from cave deposits of Manipur.</title>
        <authorList>
            <person name="Sahoo D."/>
            <person name="Sarangthem I."/>
            <person name="Nandeibam J."/>
        </authorList>
    </citation>
    <scope>NUCLEOTIDE SEQUENCE [LARGE SCALE GENOMIC DNA]</scope>
    <source>
        <strain evidence="3">mrc11</strain>
    </source>
</reference>
<comment type="caution">
    <text evidence="2">The sequence shown here is derived from an EMBL/GenBank/DDBJ whole genome shotgun (WGS) entry which is preliminary data.</text>
</comment>
<dbReference type="InterPro" id="IPR008972">
    <property type="entry name" value="Cupredoxin"/>
</dbReference>
<dbReference type="PANTHER" id="PTHR36507">
    <property type="entry name" value="BLL1555 PROTEIN"/>
    <property type="match status" value="1"/>
</dbReference>
<evidence type="ECO:0000313" key="2">
    <source>
        <dbReference type="EMBL" id="RAM36782.1"/>
    </source>
</evidence>
<protein>
    <recommendedName>
        <fullName evidence="1">EfeO-type cupredoxin-like domain-containing protein</fullName>
    </recommendedName>
</protein>
<dbReference type="InterPro" id="IPR028096">
    <property type="entry name" value="EfeO_Cupredoxin"/>
</dbReference>
<dbReference type="OrthoDB" id="574459at2"/>
<dbReference type="EMBL" id="QLNP01000085">
    <property type="protein sequence ID" value="RAM36782.1"/>
    <property type="molecule type" value="Genomic_DNA"/>
</dbReference>
<dbReference type="Gene3D" id="2.60.40.420">
    <property type="entry name" value="Cupredoxins - blue copper proteins"/>
    <property type="match status" value="1"/>
</dbReference>
<evidence type="ECO:0000313" key="3">
    <source>
        <dbReference type="Proteomes" id="UP000249166"/>
    </source>
</evidence>
<accession>A0A328HE45</accession>
<dbReference type="Proteomes" id="UP000249166">
    <property type="component" value="Unassembled WGS sequence"/>
</dbReference>
<evidence type="ECO:0000259" key="1">
    <source>
        <dbReference type="Pfam" id="PF13473"/>
    </source>
</evidence>
<sequence>MVIKDFDYGAPVTVSPGALVAVTNLDSARHTVTADHGGTFAVDVAGNGGTATFAAPSTPGNYPFHCTYHPRMKGALTVK</sequence>